<organism evidence="2 3">
    <name type="scientific">Amorphotheca resinae ATCC 22711</name>
    <dbReference type="NCBI Taxonomy" id="857342"/>
    <lineage>
        <taxon>Eukaryota</taxon>
        <taxon>Fungi</taxon>
        <taxon>Dikarya</taxon>
        <taxon>Ascomycota</taxon>
        <taxon>Pezizomycotina</taxon>
        <taxon>Leotiomycetes</taxon>
        <taxon>Helotiales</taxon>
        <taxon>Amorphothecaceae</taxon>
        <taxon>Amorphotheca</taxon>
    </lineage>
</organism>
<gene>
    <name evidence="2" type="ORF">M430DRAFT_229763</name>
</gene>
<proteinExistence type="predicted"/>
<name>A0A2T3B392_AMORE</name>
<evidence type="ECO:0000259" key="1">
    <source>
        <dbReference type="PROSITE" id="PS51340"/>
    </source>
</evidence>
<dbReference type="RefSeq" id="XP_024721394.1">
    <property type="nucleotide sequence ID" value="XM_024864806.1"/>
</dbReference>
<reference evidence="2 3" key="1">
    <citation type="journal article" date="2018" name="New Phytol.">
        <title>Comparative genomics and transcriptomics depict ericoid mycorrhizal fungi as versatile saprotrophs and plant mutualists.</title>
        <authorList>
            <person name="Martino E."/>
            <person name="Morin E."/>
            <person name="Grelet G.A."/>
            <person name="Kuo A."/>
            <person name="Kohler A."/>
            <person name="Daghino S."/>
            <person name="Barry K.W."/>
            <person name="Cichocki N."/>
            <person name="Clum A."/>
            <person name="Dockter R.B."/>
            <person name="Hainaut M."/>
            <person name="Kuo R.C."/>
            <person name="LaButti K."/>
            <person name="Lindahl B.D."/>
            <person name="Lindquist E.A."/>
            <person name="Lipzen A."/>
            <person name="Khouja H.R."/>
            <person name="Magnuson J."/>
            <person name="Murat C."/>
            <person name="Ohm R.A."/>
            <person name="Singer S.W."/>
            <person name="Spatafora J.W."/>
            <person name="Wang M."/>
            <person name="Veneault-Fourrey C."/>
            <person name="Henrissat B."/>
            <person name="Grigoriev I.V."/>
            <person name="Martin F.M."/>
            <person name="Perotto S."/>
        </authorList>
    </citation>
    <scope>NUCLEOTIDE SEQUENCE [LARGE SCALE GENOMIC DNA]</scope>
    <source>
        <strain evidence="2 3">ATCC 22711</strain>
    </source>
</reference>
<dbReference type="OrthoDB" id="14384at2759"/>
<dbReference type="PROSITE" id="PS51340">
    <property type="entry name" value="MOSC"/>
    <property type="match status" value="1"/>
</dbReference>
<dbReference type="PANTHER" id="PTHR36930:SF1">
    <property type="entry name" value="MOSC DOMAIN-CONTAINING PROTEIN"/>
    <property type="match status" value="1"/>
</dbReference>
<dbReference type="Gene3D" id="2.40.33.20">
    <property type="entry name" value="PK beta-barrel domain-like"/>
    <property type="match status" value="1"/>
</dbReference>
<dbReference type="GO" id="GO:0030151">
    <property type="term" value="F:molybdenum ion binding"/>
    <property type="evidence" value="ECO:0007669"/>
    <property type="project" value="InterPro"/>
</dbReference>
<dbReference type="InParanoid" id="A0A2T3B392"/>
<dbReference type="EMBL" id="KZ679010">
    <property type="protein sequence ID" value="PSS20124.1"/>
    <property type="molecule type" value="Genomic_DNA"/>
</dbReference>
<dbReference type="InterPro" id="IPR011037">
    <property type="entry name" value="Pyrv_Knase-like_insert_dom_sf"/>
</dbReference>
<dbReference type="AlphaFoldDB" id="A0A2T3B392"/>
<accession>A0A2T3B392</accession>
<dbReference type="GO" id="GO:0030170">
    <property type="term" value="F:pyridoxal phosphate binding"/>
    <property type="evidence" value="ECO:0007669"/>
    <property type="project" value="InterPro"/>
</dbReference>
<dbReference type="PANTHER" id="PTHR36930">
    <property type="entry name" value="METAL-SULFUR CLUSTER BIOSYNTHESIS PROTEINS YUAD-RELATED"/>
    <property type="match status" value="1"/>
</dbReference>
<feature type="domain" description="MOSC" evidence="1">
    <location>
        <begin position="17"/>
        <end position="165"/>
    </location>
</feature>
<dbReference type="GeneID" id="36572887"/>
<keyword evidence="3" id="KW-1185">Reference proteome</keyword>
<protein>
    <recommendedName>
        <fullName evidence="1">MOSC domain-containing protein</fullName>
    </recommendedName>
</protein>
<dbReference type="Pfam" id="PF03473">
    <property type="entry name" value="MOSC"/>
    <property type="match status" value="1"/>
</dbReference>
<evidence type="ECO:0000313" key="3">
    <source>
        <dbReference type="Proteomes" id="UP000241818"/>
    </source>
</evidence>
<dbReference type="GO" id="GO:0003824">
    <property type="term" value="F:catalytic activity"/>
    <property type="evidence" value="ECO:0007669"/>
    <property type="project" value="InterPro"/>
</dbReference>
<dbReference type="SUPFAM" id="SSF50800">
    <property type="entry name" value="PK beta-barrel domain-like"/>
    <property type="match status" value="1"/>
</dbReference>
<dbReference type="InterPro" id="IPR052716">
    <property type="entry name" value="MOSC_domain"/>
</dbReference>
<dbReference type="InterPro" id="IPR005302">
    <property type="entry name" value="MoCF_Sase_C"/>
</dbReference>
<evidence type="ECO:0000313" key="2">
    <source>
        <dbReference type="EMBL" id="PSS20124.1"/>
    </source>
</evidence>
<dbReference type="STRING" id="857342.A0A2T3B392"/>
<sequence length="176" mass="19328">MSVLSVSISDTHTFGKTPTDYIYLLRQHGVQGDAHCSPRPSTSNLRQVHLVASELFSDLATPSSRYPSFQLSPGSLGENITTQGVDLVRLGEGTRLHFGDHEGHAVVRITGLRDPRKRLGEWPQGLLERCSLKDKKGKVVGKKVGVMGVVEEEGYVKPGYVIYVEPPKTFKMLGNV</sequence>
<dbReference type="Proteomes" id="UP000241818">
    <property type="component" value="Unassembled WGS sequence"/>
</dbReference>